<dbReference type="GeneID" id="25337756"/>
<dbReference type="GO" id="GO:0005634">
    <property type="term" value="C:nucleus"/>
    <property type="evidence" value="ECO:0007669"/>
    <property type="project" value="UniProtKB-SubCell"/>
</dbReference>
<dbReference type="EMBL" id="HG721995">
    <property type="protein sequence ID" value="CDJ61070.1"/>
    <property type="molecule type" value="Genomic_DNA"/>
</dbReference>
<feature type="region of interest" description="Disordered" evidence="3">
    <location>
        <begin position="763"/>
        <end position="901"/>
    </location>
</feature>
<name>U6MHH5_EIMMA</name>
<protein>
    <submittedName>
        <fullName evidence="4">Uncharacterized protein</fullName>
    </submittedName>
</protein>
<feature type="region of interest" description="Disordered" evidence="3">
    <location>
        <begin position="118"/>
        <end position="140"/>
    </location>
</feature>
<feature type="compositionally biased region" description="Low complexity" evidence="3">
    <location>
        <begin position="433"/>
        <end position="475"/>
    </location>
</feature>
<evidence type="ECO:0000256" key="1">
    <source>
        <dbReference type="ARBA" id="ARBA00004123"/>
    </source>
</evidence>
<evidence type="ECO:0000313" key="4">
    <source>
        <dbReference type="EMBL" id="CDJ61070.1"/>
    </source>
</evidence>
<feature type="compositionally biased region" description="Basic and acidic residues" evidence="3">
    <location>
        <begin position="182"/>
        <end position="204"/>
    </location>
</feature>
<feature type="region of interest" description="Disordered" evidence="3">
    <location>
        <begin position="338"/>
        <end position="483"/>
    </location>
</feature>
<dbReference type="PANTHER" id="PTHR13681">
    <property type="entry name" value="SURVIVAL OF MOTOR NEURON-RELATED-SPLICING FACTOR 30-RELATED"/>
    <property type="match status" value="1"/>
</dbReference>
<reference evidence="4" key="1">
    <citation type="submission" date="2013-10" db="EMBL/GenBank/DDBJ databases">
        <title>Genomic analysis of the causative agents of coccidiosis in chickens.</title>
        <authorList>
            <person name="Reid A.J."/>
            <person name="Blake D."/>
            <person name="Billington K."/>
            <person name="Browne H."/>
            <person name="Dunn M."/>
            <person name="Hung S."/>
            <person name="Kawahara F."/>
            <person name="Miranda-Saavedra D."/>
            <person name="Mourier T."/>
            <person name="Nagra H."/>
            <person name="Otto T.D."/>
            <person name="Rawlings N."/>
            <person name="Sanchez A."/>
            <person name="Sanders M."/>
            <person name="Subramaniam C."/>
            <person name="Tay Y."/>
            <person name="Dear P."/>
            <person name="Doerig C."/>
            <person name="Gruber A."/>
            <person name="Parkinson J."/>
            <person name="Shirley M."/>
            <person name="Wan K.L."/>
            <person name="Berriman M."/>
            <person name="Tomley F."/>
            <person name="Pain A."/>
        </authorList>
    </citation>
    <scope>NUCLEOTIDE SEQUENCE [LARGE SCALE GENOMIC DNA]</scope>
    <source>
        <strain evidence="4">Weybridge</strain>
    </source>
</reference>
<feature type="compositionally biased region" description="Polar residues" evidence="3">
    <location>
        <begin position="891"/>
        <end position="901"/>
    </location>
</feature>
<feature type="compositionally biased region" description="Low complexity" evidence="3">
    <location>
        <begin position="808"/>
        <end position="826"/>
    </location>
</feature>
<dbReference type="OMA" id="ILMKINA"/>
<organism evidence="4 5">
    <name type="scientific">Eimeria maxima</name>
    <name type="common">Coccidian parasite</name>
    <dbReference type="NCBI Taxonomy" id="5804"/>
    <lineage>
        <taxon>Eukaryota</taxon>
        <taxon>Sar</taxon>
        <taxon>Alveolata</taxon>
        <taxon>Apicomplexa</taxon>
        <taxon>Conoidasida</taxon>
        <taxon>Coccidia</taxon>
        <taxon>Eucoccidiorida</taxon>
        <taxon>Eimeriorina</taxon>
        <taxon>Eimeriidae</taxon>
        <taxon>Eimeria</taxon>
    </lineage>
</organism>
<feature type="compositionally biased region" description="Basic and acidic residues" evidence="3">
    <location>
        <begin position="827"/>
        <end position="849"/>
    </location>
</feature>
<dbReference type="Proteomes" id="UP000030763">
    <property type="component" value="Unassembled WGS sequence"/>
</dbReference>
<evidence type="ECO:0000256" key="2">
    <source>
        <dbReference type="ARBA" id="ARBA00023242"/>
    </source>
</evidence>
<evidence type="ECO:0000256" key="3">
    <source>
        <dbReference type="SAM" id="MobiDB-lite"/>
    </source>
</evidence>
<reference evidence="4" key="2">
    <citation type="submission" date="2013-10" db="EMBL/GenBank/DDBJ databases">
        <authorList>
            <person name="Aslett M."/>
        </authorList>
    </citation>
    <scope>NUCLEOTIDE SEQUENCE [LARGE SCALE GENOMIC DNA]</scope>
    <source>
        <strain evidence="4">Weybridge</strain>
    </source>
</reference>
<evidence type="ECO:0000313" key="5">
    <source>
        <dbReference type="Proteomes" id="UP000030763"/>
    </source>
</evidence>
<gene>
    <name evidence="4" type="ORF">EMWEY_00037700</name>
</gene>
<feature type="compositionally biased region" description="Low complexity" evidence="3">
    <location>
        <begin position="338"/>
        <end position="350"/>
    </location>
</feature>
<feature type="region of interest" description="Disordered" evidence="3">
    <location>
        <begin position="180"/>
        <end position="206"/>
    </location>
</feature>
<dbReference type="PANTHER" id="PTHR13681:SF24">
    <property type="entry name" value="TUDOR DOMAIN-CONTAINING PROTEIN 3"/>
    <property type="match status" value="1"/>
</dbReference>
<feature type="compositionally biased region" description="Basic and acidic residues" evidence="3">
    <location>
        <begin position="793"/>
        <end position="807"/>
    </location>
</feature>
<dbReference type="AlphaFoldDB" id="U6MHH5"/>
<keyword evidence="5" id="KW-1185">Reference proteome</keyword>
<feature type="compositionally biased region" description="Low complexity" evidence="3">
    <location>
        <begin position="383"/>
        <end position="393"/>
    </location>
</feature>
<comment type="subcellular location">
    <subcellularLocation>
        <location evidence="1">Nucleus</location>
    </subcellularLocation>
</comment>
<feature type="compositionally biased region" description="Polar residues" evidence="3">
    <location>
        <begin position="423"/>
        <end position="432"/>
    </location>
</feature>
<keyword evidence="2" id="KW-0539">Nucleus</keyword>
<sequence>MGCKPSTLGPHARDSSNAGANAAHAVASLPTDAAAGRAENDSFAAAAAVEHAAEIPVGAAPAGDSSCTNSCSASKGPGLRLRLVSLKPDFKNFSSPRASLASGYDKLKRGASSLKAAMTPRTATPGASPRDAEALEAPGGPHFIASDAIKEADNAACLDVAETKSQAVSGHLHTVVEAAAAGDRKAEETSNHRDTKELHTELINKDSPSPQQLKALWILMKINAAASPQQTMQWLHDLEVLLVTLDPVERQQPTRSILLEAKALEICLRPLSQSPEEVQLCVSSLAVIVHLCMAKEASERLLELGGIDITARVLKKYFSKAKRLLRDIPQMHVVPEEAAAAAADDQQQQHQQHEGLQRWEDIPEPPTPAPTPAGVSGTNSNFQGGPTTPQQQPILKGAAAVAEAVDSSHKEANQSADAAEDTPTPQEQSTSSPAVANPTATAEAAEAAEAAAAVDDTQPAGVASPPAAANASPEPSTKPQSNGQIAAFRRACSKLQQQLQQKLGTSTDTTQVTQEQLDSAMRELKLLVEFMTLVWRLVFATSLDGDEFAQRWASLGVPELAIEALGSSEAVFKENGFVCWGLGSLRFIPLAVPSVAETYVHSKMLLPVAFDRMELHHTDPLVLENGLAVLANYQRKQPANSQLFSKQRPDAWAKCVSWLLEEESLSRVDVLFQGLFALGLACSYCPLAAKRVREAGGLLLTDKVLEDNSQLPRQPSNSSTVDSKLATLQQFAEGLRLLLLRSEQAEAAESAAATKEEAAAAAAVPVDAKKTTSAAPAADGPADVTAPAAAPASRDEDKAPAAEESNKEASSSAAADIQAADDQQAEATKEFVLKAEEESRKLCKKAEEEKKEEEETAAAPHPGDIPKETEDTEAQATDSQIKDNAAEEQPNKPSTTEQNDQ</sequence>
<dbReference type="RefSeq" id="XP_013337720.1">
    <property type="nucleotide sequence ID" value="XM_013482266.1"/>
</dbReference>
<accession>U6MHH5</accession>
<feature type="compositionally biased region" description="Basic and acidic residues" evidence="3">
    <location>
        <begin position="351"/>
        <end position="361"/>
    </location>
</feature>
<proteinExistence type="predicted"/>
<dbReference type="VEuPathDB" id="ToxoDB:EMWEY_00037700"/>
<feature type="compositionally biased region" description="Low complexity" evidence="3">
    <location>
        <begin position="774"/>
        <end position="792"/>
    </location>
</feature>
<dbReference type="OrthoDB" id="346862at2759"/>
<feature type="region of interest" description="Disordered" evidence="3">
    <location>
        <begin position="1"/>
        <end position="23"/>
    </location>
</feature>